<evidence type="ECO:0000313" key="4">
    <source>
        <dbReference type="Proteomes" id="UP000177050"/>
    </source>
</evidence>
<feature type="region of interest" description="Disordered" evidence="1">
    <location>
        <begin position="68"/>
        <end position="91"/>
    </location>
</feature>
<gene>
    <name evidence="3" type="ORF">A3K52_03790</name>
</gene>
<sequence>MEQNPPPISTAQMEPEVVEDIVELPHPPPPPPPSVRKPPVILVIVSLVFIFLFVAGIIIIAIGTKGKNQTASPQLPTATPTSSPPSPTMKVEPKWKTYISPNKDFSLDYPLDKTLFIDTKDPSIEFCDIGKGIVSFEIKDLSVVVASQSAEDQTPLSWVETYCPPLLEQDFEQGIIQDGPVSGLNYTSPILNVTVVQKAKKLYFIYALGQTKEIMDSTYQPMLSSFTLTP</sequence>
<dbReference type="Proteomes" id="UP000177050">
    <property type="component" value="Unassembled WGS sequence"/>
</dbReference>
<dbReference type="AlphaFoldDB" id="A0A1F7L169"/>
<accession>A0A1F7L169</accession>
<organism evidence="3 4">
    <name type="scientific">Candidatus Roizmanbacteria bacterium RIFOXYD1_FULL_38_12</name>
    <dbReference type="NCBI Taxonomy" id="1802093"/>
    <lineage>
        <taxon>Bacteria</taxon>
        <taxon>Candidatus Roizmaniibacteriota</taxon>
    </lineage>
</organism>
<name>A0A1F7L169_9BACT</name>
<keyword evidence="2" id="KW-0812">Transmembrane</keyword>
<evidence type="ECO:0000313" key="3">
    <source>
        <dbReference type="EMBL" id="OGK73872.1"/>
    </source>
</evidence>
<keyword evidence="2" id="KW-1133">Transmembrane helix</keyword>
<protein>
    <submittedName>
        <fullName evidence="3">Uncharacterized protein</fullName>
    </submittedName>
</protein>
<evidence type="ECO:0000256" key="2">
    <source>
        <dbReference type="SAM" id="Phobius"/>
    </source>
</evidence>
<feature type="compositionally biased region" description="Low complexity" evidence="1">
    <location>
        <begin position="68"/>
        <end position="81"/>
    </location>
</feature>
<proteinExistence type="predicted"/>
<dbReference type="EMBL" id="MGBR01000001">
    <property type="protein sequence ID" value="OGK73872.1"/>
    <property type="molecule type" value="Genomic_DNA"/>
</dbReference>
<feature type="region of interest" description="Disordered" evidence="1">
    <location>
        <begin position="1"/>
        <end position="33"/>
    </location>
</feature>
<reference evidence="3 4" key="1">
    <citation type="journal article" date="2016" name="Nat. Commun.">
        <title>Thousands of microbial genomes shed light on interconnected biogeochemical processes in an aquifer system.</title>
        <authorList>
            <person name="Anantharaman K."/>
            <person name="Brown C.T."/>
            <person name="Hug L.A."/>
            <person name="Sharon I."/>
            <person name="Castelle C.J."/>
            <person name="Probst A.J."/>
            <person name="Thomas B.C."/>
            <person name="Singh A."/>
            <person name="Wilkins M.J."/>
            <person name="Karaoz U."/>
            <person name="Brodie E.L."/>
            <person name="Williams K.H."/>
            <person name="Hubbard S.S."/>
            <person name="Banfield J.F."/>
        </authorList>
    </citation>
    <scope>NUCLEOTIDE SEQUENCE [LARGE SCALE GENOMIC DNA]</scope>
</reference>
<evidence type="ECO:0000256" key="1">
    <source>
        <dbReference type="SAM" id="MobiDB-lite"/>
    </source>
</evidence>
<keyword evidence="2" id="KW-0472">Membrane</keyword>
<feature type="transmembrane region" description="Helical" evidence="2">
    <location>
        <begin position="40"/>
        <end position="62"/>
    </location>
</feature>
<comment type="caution">
    <text evidence="3">The sequence shown here is derived from an EMBL/GenBank/DDBJ whole genome shotgun (WGS) entry which is preliminary data.</text>
</comment>